<dbReference type="PANTHER" id="PTHR32063:SF14">
    <property type="entry name" value="BLL4319 PROTEIN"/>
    <property type="match status" value="1"/>
</dbReference>
<evidence type="ECO:0000256" key="1">
    <source>
        <dbReference type="SAM" id="Phobius"/>
    </source>
</evidence>
<keyword evidence="1" id="KW-0472">Membrane</keyword>
<dbReference type="Gene3D" id="3.30.70.1440">
    <property type="entry name" value="Multidrug efflux transporter AcrB pore domain"/>
    <property type="match status" value="1"/>
</dbReference>
<comment type="caution">
    <text evidence="2">The sequence shown here is derived from an EMBL/GenBank/DDBJ whole genome shotgun (WGS) entry which is preliminary data.</text>
</comment>
<dbReference type="Gene3D" id="3.30.2090.10">
    <property type="entry name" value="Multidrug efflux transporter AcrB TolC docking domain, DN and DC subdomains"/>
    <property type="match status" value="2"/>
</dbReference>
<dbReference type="PRINTS" id="PR00702">
    <property type="entry name" value="ACRIFLAVINRP"/>
</dbReference>
<feature type="transmembrane region" description="Helical" evidence="1">
    <location>
        <begin position="984"/>
        <end position="1007"/>
    </location>
</feature>
<organism evidence="2 3">
    <name type="scientific">marine gamma proteobacterium HTCC2143</name>
    <dbReference type="NCBI Taxonomy" id="247633"/>
    <lineage>
        <taxon>Bacteria</taxon>
        <taxon>Pseudomonadati</taxon>
        <taxon>Pseudomonadota</taxon>
        <taxon>Gammaproteobacteria</taxon>
        <taxon>Cellvibrionales</taxon>
        <taxon>Spongiibacteraceae</taxon>
        <taxon>BD1-7 clade</taxon>
    </lineage>
</organism>
<evidence type="ECO:0000313" key="3">
    <source>
        <dbReference type="Proteomes" id="UP000004931"/>
    </source>
</evidence>
<name>A0YBR9_9GAMM</name>
<dbReference type="Gene3D" id="3.30.70.1320">
    <property type="entry name" value="Multidrug efflux transporter AcrB pore domain like"/>
    <property type="match status" value="1"/>
</dbReference>
<dbReference type="SUPFAM" id="SSF82866">
    <property type="entry name" value="Multidrug efflux transporter AcrB transmembrane domain"/>
    <property type="match status" value="2"/>
</dbReference>
<dbReference type="SUPFAM" id="SSF82693">
    <property type="entry name" value="Multidrug efflux transporter AcrB pore domain, PN1, PN2, PC1 and PC2 subdomains"/>
    <property type="match status" value="3"/>
</dbReference>
<feature type="transmembrane region" description="Helical" evidence="1">
    <location>
        <begin position="912"/>
        <end position="931"/>
    </location>
</feature>
<dbReference type="OrthoDB" id="9757904at2"/>
<dbReference type="InterPro" id="IPR027463">
    <property type="entry name" value="AcrB_DN_DC_subdom"/>
</dbReference>
<evidence type="ECO:0000313" key="2">
    <source>
        <dbReference type="EMBL" id="EAW31999.1"/>
    </source>
</evidence>
<dbReference type="eggNOG" id="COG0841">
    <property type="taxonomic scope" value="Bacteria"/>
</dbReference>
<dbReference type="Gene3D" id="1.20.1640.10">
    <property type="entry name" value="Multidrug efflux transporter AcrB transmembrane domain"/>
    <property type="match status" value="2"/>
</dbReference>
<dbReference type="Gene3D" id="3.30.70.1430">
    <property type="entry name" value="Multidrug efflux transporter AcrB pore domain"/>
    <property type="match status" value="2"/>
</dbReference>
<dbReference type="EMBL" id="AAVT01000002">
    <property type="protein sequence ID" value="EAW31999.1"/>
    <property type="molecule type" value="Genomic_DNA"/>
</dbReference>
<dbReference type="GO" id="GO:0005886">
    <property type="term" value="C:plasma membrane"/>
    <property type="evidence" value="ECO:0007669"/>
    <property type="project" value="TreeGrafter"/>
</dbReference>
<dbReference type="PANTHER" id="PTHR32063">
    <property type="match status" value="1"/>
</dbReference>
<feature type="transmembrane region" description="Helical" evidence="1">
    <location>
        <begin position="526"/>
        <end position="543"/>
    </location>
</feature>
<gene>
    <name evidence="2" type="ORF">GP2143_06095</name>
</gene>
<keyword evidence="1" id="KW-1133">Transmembrane helix</keyword>
<feature type="transmembrane region" description="Helical" evidence="1">
    <location>
        <begin position="386"/>
        <end position="410"/>
    </location>
</feature>
<feature type="transmembrane region" description="Helical" evidence="1">
    <location>
        <begin position="880"/>
        <end position="900"/>
    </location>
</feature>
<dbReference type="Proteomes" id="UP000004931">
    <property type="component" value="Unassembled WGS sequence"/>
</dbReference>
<keyword evidence="1" id="KW-0812">Transmembrane</keyword>
<proteinExistence type="predicted"/>
<dbReference type="InterPro" id="IPR001036">
    <property type="entry name" value="Acrflvin-R"/>
</dbReference>
<feature type="transmembrane region" description="Helical" evidence="1">
    <location>
        <begin position="463"/>
        <end position="490"/>
    </location>
</feature>
<dbReference type="STRING" id="247633.GP2143_06095"/>
<dbReference type="Pfam" id="PF00873">
    <property type="entry name" value="ACR_tran"/>
    <property type="match status" value="1"/>
</dbReference>
<feature type="transmembrane region" description="Helical" evidence="1">
    <location>
        <begin position="854"/>
        <end position="874"/>
    </location>
</feature>
<feature type="transmembrane region" description="Helical" evidence="1">
    <location>
        <begin position="334"/>
        <end position="353"/>
    </location>
</feature>
<feature type="transmembrane region" description="Helical" evidence="1">
    <location>
        <begin position="360"/>
        <end position="380"/>
    </location>
</feature>
<feature type="transmembrane region" description="Helical" evidence="1">
    <location>
        <begin position="951"/>
        <end position="972"/>
    </location>
</feature>
<protein>
    <submittedName>
        <fullName evidence="2">RND family efflux transporter</fullName>
    </submittedName>
</protein>
<dbReference type="GO" id="GO:0042910">
    <property type="term" value="F:xenobiotic transmembrane transporter activity"/>
    <property type="evidence" value="ECO:0007669"/>
    <property type="project" value="TreeGrafter"/>
</dbReference>
<accession>A0YBR9</accession>
<dbReference type="SUPFAM" id="SSF82714">
    <property type="entry name" value="Multidrug efflux transporter AcrB TolC docking domain, DN and DC subdomains"/>
    <property type="match status" value="2"/>
</dbReference>
<keyword evidence="3" id="KW-1185">Reference proteome</keyword>
<dbReference type="AlphaFoldDB" id="A0YBR9"/>
<sequence>MLLPELSVKRPVFATVIALLLAAFGAMAFNQLSTREYPDVSPPLISISTEYAGAAADVIETRITQIIEDEISGIDGVKSVRSSSQDGRSNINIEFDLNRDIDAAANDIRDKVSRVINRLPEDAEQPRVQKSDSDAYPIIYISLEAASIPVMELTDYTERYIVDRFAVLPGVASVNVYSSGTKSMRVWIDRKNLAARQLTVSDVVDALRQENIELPAGRIESTAMEFPIRLQRSYRSEKDFRELVLKVGDGGQLVRLGDVAKVEVGSSSSRFLFITNGSDSMAMGIVKQSKANTVDVLAAINKEVEAIARDLPEGMAISTSGDASAFIRAALNGVYWAIFLTTGLVALVILLFLGNLSATLIPVVCIPLSLMGAMIALEAFGFSINLITLLAMVLAIGLVVDDAIVVLENIYRRIEKGEAPLLAAYKGASQVGFAVIATTVVLVAVFTPIVFMQDNMGRIFSELAVAICAAVIVSSIMALSIVPMMCGNLLKANHRQSAIEKFMLPIMSALETGYIRSLRFTLTQPWVPVIGTIIALGTGYYLAANLKTEYAPIEDQDTIFVSAIAQEGTGVETMRGIIEQLQAPVLKAKEQGGIGRVLFLSPGRGGSAPTNAFSRISLVPWNERDFSVFDFRDRMVSEWEKIPGIRVMAFLPSGISRGGPDSPIQFVIQGQNFSELANWRDEIMIAADESGLFGRLNSDLKETQQQIHISVDRNRAAALGVSVREIGETLQALMTDQQVSTYSDDGEEYPVIVQLQEDQRVTPGDISNVYVRSSTTGKLIQLSNLLQIRNVSGIAKLNRYNRMRSVTISGGLAPGVSLGEALQFLEETVRGDLPNKAKIDYKGQSLEYKESSTGIYFTFGFALVVLFLVMAAQFESFVHPTVIMITVPLALVGGMLGLMLSGQSLNIFSQIGLLMLIGIATKNGILIVEFINQVRDTGVEFTEAIIKGCQLRLRPVLMTTISTLVGAMPLVLMSGPGSVSRNVLGVVILSGVSLATLLTLFMVPGLYKLIAGNTGSPERLSRELKSLQDAESENQ</sequence>
<feature type="transmembrane region" description="Helical" evidence="1">
    <location>
        <begin position="431"/>
        <end position="451"/>
    </location>
</feature>
<reference evidence="2 3" key="1">
    <citation type="journal article" date="2010" name="J. Bacteriol.">
        <title>Genome sequence of the oligotrophic marine Gammaproteobacterium HTCC2143, isolated from the Oregon Coast.</title>
        <authorList>
            <person name="Oh H.M."/>
            <person name="Kang I."/>
            <person name="Ferriera S."/>
            <person name="Giovannoni S.J."/>
            <person name="Cho J.C."/>
        </authorList>
    </citation>
    <scope>NUCLEOTIDE SEQUENCE [LARGE SCALE GENOMIC DNA]</scope>
    <source>
        <strain evidence="2 3">HTCC2143</strain>
    </source>
</reference>